<gene>
    <name evidence="1" type="ORF">ACFS6H_04730</name>
</gene>
<dbReference type="Gene3D" id="3.40.50.300">
    <property type="entry name" value="P-loop containing nucleotide triphosphate hydrolases"/>
    <property type="match status" value="1"/>
</dbReference>
<dbReference type="SUPFAM" id="SSF56973">
    <property type="entry name" value="Aerolisin/ETX pore-forming domain"/>
    <property type="match status" value="1"/>
</dbReference>
<evidence type="ECO:0000313" key="2">
    <source>
        <dbReference type="Proteomes" id="UP001597511"/>
    </source>
</evidence>
<dbReference type="SUPFAM" id="SSF52540">
    <property type="entry name" value="P-loop containing nucleoside triphosphate hydrolases"/>
    <property type="match status" value="1"/>
</dbReference>
<keyword evidence="2" id="KW-1185">Reference proteome</keyword>
<protein>
    <recommendedName>
        <fullName evidence="3">ATP-binding protein</fullName>
    </recommendedName>
</protein>
<name>A0ABW6A328_9BACT</name>
<dbReference type="RefSeq" id="WP_386095752.1">
    <property type="nucleotide sequence ID" value="NZ_JBHUOZ010000001.1"/>
</dbReference>
<proteinExistence type="predicted"/>
<dbReference type="Proteomes" id="UP001597511">
    <property type="component" value="Unassembled WGS sequence"/>
</dbReference>
<dbReference type="InterPro" id="IPR027417">
    <property type="entry name" value="P-loop_NTPase"/>
</dbReference>
<organism evidence="1 2">
    <name type="scientific">Terrimonas rubra</name>
    <dbReference type="NCBI Taxonomy" id="1035890"/>
    <lineage>
        <taxon>Bacteria</taxon>
        <taxon>Pseudomonadati</taxon>
        <taxon>Bacteroidota</taxon>
        <taxon>Chitinophagia</taxon>
        <taxon>Chitinophagales</taxon>
        <taxon>Chitinophagaceae</taxon>
        <taxon>Terrimonas</taxon>
    </lineage>
</organism>
<sequence>MEGNILLTTQVYGVSNEQVETYIEREEVDQRFVDAISRNKHIIIYGASKQGKTALTNKHLFPFNYIKVNCSHNTTPVDIYKSIIRQLNIEFEESKEVSNTYGGEAKVGAKATLKIPFFGKGEASGEVSGKVEKEVTKSYKTIEFNLELAQDISEILKQVNFTKRIILENFHYLTEETQQQLSYDLRIFEDSNILFIVLGIWKEKNRLGQFNGDLLDRLFEIPVEPWNKEDLKKIAKEGEPLLSVDFSEIIDELIEKCFDSVGVFQELCKECCHAAQVFKTGSDIVEITKDHLLLAINKKLEDYSTRHIRSLEVFAEQKARNAEETPLYIPYYFLKVLFDCEYDEITEGFRKSVLLSKIKKIHHKPDNVRPSDIGYFLQTLISNQVKKRISPPIFDFDQGTSSVKVIDSTFHFFIRNCNKKEVFDFIPIPPGLN</sequence>
<evidence type="ECO:0000313" key="1">
    <source>
        <dbReference type="EMBL" id="MFD2919006.1"/>
    </source>
</evidence>
<comment type="caution">
    <text evidence="1">The sequence shown here is derived from an EMBL/GenBank/DDBJ whole genome shotgun (WGS) entry which is preliminary data.</text>
</comment>
<dbReference type="EMBL" id="JBHUOZ010000001">
    <property type="protein sequence ID" value="MFD2919006.1"/>
    <property type="molecule type" value="Genomic_DNA"/>
</dbReference>
<evidence type="ECO:0008006" key="3">
    <source>
        <dbReference type="Google" id="ProtNLM"/>
    </source>
</evidence>
<reference evidence="2" key="1">
    <citation type="journal article" date="2019" name="Int. J. Syst. Evol. Microbiol.">
        <title>The Global Catalogue of Microorganisms (GCM) 10K type strain sequencing project: providing services to taxonomists for standard genome sequencing and annotation.</title>
        <authorList>
            <consortium name="The Broad Institute Genomics Platform"/>
            <consortium name="The Broad Institute Genome Sequencing Center for Infectious Disease"/>
            <person name="Wu L."/>
            <person name="Ma J."/>
        </authorList>
    </citation>
    <scope>NUCLEOTIDE SEQUENCE [LARGE SCALE GENOMIC DNA]</scope>
    <source>
        <strain evidence="2">KCTC 23299</strain>
    </source>
</reference>
<accession>A0ABW6A328</accession>